<evidence type="ECO:0000256" key="1">
    <source>
        <dbReference type="ARBA" id="ARBA00023242"/>
    </source>
</evidence>
<dbReference type="Gene3D" id="1.10.246.20">
    <property type="entry name" value="Coactivator CBP, KIX domain"/>
    <property type="match status" value="1"/>
</dbReference>
<gene>
    <name evidence="2" type="ORF">OSB04_031692</name>
</gene>
<name>A0AA38SB81_9ASTR</name>
<dbReference type="GO" id="GO:0006355">
    <property type="term" value="P:regulation of DNA-templated transcription"/>
    <property type="evidence" value="ECO:0007669"/>
    <property type="project" value="InterPro"/>
</dbReference>
<dbReference type="Proteomes" id="UP001172457">
    <property type="component" value="Chromosome 8"/>
</dbReference>
<dbReference type="InterPro" id="IPR036529">
    <property type="entry name" value="KIX_dom_sf"/>
</dbReference>
<protein>
    <submittedName>
        <fullName evidence="2">Uncharacterized protein</fullName>
    </submittedName>
</protein>
<dbReference type="PANTHER" id="PTHR35300">
    <property type="entry name" value="COACTIVATOR CBP, KIX DOMAIN-CONTAINING PROTEIN-RELATED"/>
    <property type="match status" value="1"/>
</dbReference>
<proteinExistence type="predicted"/>
<comment type="caution">
    <text evidence="2">The sequence shown here is derived from an EMBL/GenBank/DDBJ whole genome shotgun (WGS) entry which is preliminary data.</text>
</comment>
<dbReference type="EMBL" id="JARYMX010000008">
    <property type="protein sequence ID" value="KAJ9538959.1"/>
    <property type="molecule type" value="Genomic_DNA"/>
</dbReference>
<dbReference type="AlphaFoldDB" id="A0AA38SB81"/>
<evidence type="ECO:0000313" key="3">
    <source>
        <dbReference type="Proteomes" id="UP001172457"/>
    </source>
</evidence>
<organism evidence="2 3">
    <name type="scientific">Centaurea solstitialis</name>
    <name type="common">yellow star-thistle</name>
    <dbReference type="NCBI Taxonomy" id="347529"/>
    <lineage>
        <taxon>Eukaryota</taxon>
        <taxon>Viridiplantae</taxon>
        <taxon>Streptophyta</taxon>
        <taxon>Embryophyta</taxon>
        <taxon>Tracheophyta</taxon>
        <taxon>Spermatophyta</taxon>
        <taxon>Magnoliopsida</taxon>
        <taxon>eudicotyledons</taxon>
        <taxon>Gunneridae</taxon>
        <taxon>Pentapetalae</taxon>
        <taxon>asterids</taxon>
        <taxon>campanulids</taxon>
        <taxon>Asterales</taxon>
        <taxon>Asteraceae</taxon>
        <taxon>Carduoideae</taxon>
        <taxon>Cardueae</taxon>
        <taxon>Centaureinae</taxon>
        <taxon>Centaurea</taxon>
    </lineage>
</organism>
<dbReference type="PANTHER" id="PTHR35300:SF4">
    <property type="entry name" value="HISTONE ACETYLTRANSFERASE"/>
    <property type="match status" value="1"/>
</dbReference>
<accession>A0AA38SB81</accession>
<sequence>MPRHGPRPYECVKRSWHSDRHQPIRGSIIQQIFRVVHEIHASGTKKNREWQAKLPLVVFKSEEIMYSKANSEAEYVDSETLWDRLNDAIDTIIKRDESTETGEEIPPCVEAALELGCVIVKTSRSQRNSNPRSYLTPRNQDSVAIATNARNLNASNVRSRPDVVDRTRTFSEHNNKDLRPNFNVNVAPCGSSFHPPLFENFPRINNTVSFENNRPSSSYPLYHGFHFQPQMGFCSTHQNSNNIIVGRPVFQPSFPKGCPERLFLIDRDGTGSKNEPRPGLAESECDLSLRLGLVSSSGKELTCVDGVDSGSRSKEFSFFPLNSEAEEEARDSVVRKRKAVGEPQQFLQLDPDFNQIKERMKRRGL</sequence>
<evidence type="ECO:0000313" key="2">
    <source>
        <dbReference type="EMBL" id="KAJ9538959.1"/>
    </source>
</evidence>
<keyword evidence="3" id="KW-1185">Reference proteome</keyword>
<keyword evidence="1" id="KW-0539">Nucleus</keyword>
<dbReference type="GO" id="GO:0003712">
    <property type="term" value="F:transcription coregulator activity"/>
    <property type="evidence" value="ECO:0007669"/>
    <property type="project" value="InterPro"/>
</dbReference>
<reference evidence="2" key="1">
    <citation type="submission" date="2023-03" db="EMBL/GenBank/DDBJ databases">
        <title>Chromosome-scale reference genome and RAD-based genetic map of yellow starthistle (Centaurea solstitialis) reveal putative structural variation and QTLs associated with invader traits.</title>
        <authorList>
            <person name="Reatini B."/>
            <person name="Cang F.A."/>
            <person name="Jiang Q."/>
            <person name="Mckibben M.T.W."/>
            <person name="Barker M.S."/>
            <person name="Rieseberg L.H."/>
            <person name="Dlugosch K.M."/>
        </authorList>
    </citation>
    <scope>NUCLEOTIDE SEQUENCE</scope>
    <source>
        <strain evidence="2">CAN-66</strain>
        <tissue evidence="2">Leaf</tissue>
    </source>
</reference>